<dbReference type="EMBL" id="AP023367">
    <property type="protein sequence ID" value="BCJ96832.1"/>
    <property type="molecule type" value="Genomic_DNA"/>
</dbReference>
<gene>
    <name evidence="1" type="ORF">acsn021_44010</name>
</gene>
<organism evidence="1 2">
    <name type="scientific">Anaerocolumna cellulosilytica</name>
    <dbReference type="NCBI Taxonomy" id="433286"/>
    <lineage>
        <taxon>Bacteria</taxon>
        <taxon>Bacillati</taxon>
        <taxon>Bacillota</taxon>
        <taxon>Clostridia</taxon>
        <taxon>Lachnospirales</taxon>
        <taxon>Lachnospiraceae</taxon>
        <taxon>Anaerocolumna</taxon>
    </lineage>
</organism>
<keyword evidence="2" id="KW-1185">Reference proteome</keyword>
<dbReference type="RefSeq" id="WP_184092733.1">
    <property type="nucleotide sequence ID" value="NZ_AP023367.1"/>
</dbReference>
<evidence type="ECO:0000313" key="2">
    <source>
        <dbReference type="Proteomes" id="UP000515561"/>
    </source>
</evidence>
<name>A0A6S6RC80_9FIRM</name>
<accession>A0A6S6RC80</accession>
<dbReference type="SUPFAM" id="SSF69304">
    <property type="entry name" value="Tricorn protease N-terminal domain"/>
    <property type="match status" value="1"/>
</dbReference>
<reference evidence="1 2" key="1">
    <citation type="journal article" date="2016" name="Int. J. Syst. Evol. Microbiol.">
        <title>Descriptions of Anaerotaenia torta gen. nov., sp. nov. and Anaerocolumna cellulosilytica gen. nov., sp. nov. isolated from a methanogenic reactor of cattle waste.</title>
        <authorList>
            <person name="Uek A."/>
            <person name="Ohtaki Y."/>
            <person name="Kaku N."/>
            <person name="Ueki K."/>
        </authorList>
    </citation>
    <scope>NUCLEOTIDE SEQUENCE [LARGE SCALE GENOMIC DNA]</scope>
    <source>
        <strain evidence="1 2">SN021</strain>
    </source>
</reference>
<proteinExistence type="predicted"/>
<dbReference type="AlphaFoldDB" id="A0A6S6RC80"/>
<dbReference type="KEGG" id="acel:acsn021_44010"/>
<protein>
    <submittedName>
        <fullName evidence="1">Uncharacterized protein</fullName>
    </submittedName>
</protein>
<evidence type="ECO:0000313" key="1">
    <source>
        <dbReference type="EMBL" id="BCJ96832.1"/>
    </source>
</evidence>
<sequence>MKTITKQILSFILVFLVISFLLPQNIPASSAATTAMVYEYAPMLEHEGNIYYIQRVDGEECTYDIYRFQVATGNKTRLISSKKDILDMMLHNNTLYYTSYIGEKDIYQTYSVSIDAKDKKTICNGYLQCLDDSGIYYTVIKGNKSKLYKRDYDSKKATLLYTGNMTVRFVKKLDNALYFTQYNEASSKLTLYTLMPEQTKLTVLTTDKIVMERTIPTVSDVAKINGDIYYQYGTHEGSGNYWYGTLKKLDSSTNTKSVIAEQLYEEQIYHNDSSIFYNGTDSEEKHYQYNTKTGKTSFYIYKTTGTDSFNILGNDTYCAKSDGKELITVSRFTSGTNKKNLEKSFVKISYKQKKEFDYSACVKKYGDYLLIPVTCMDYNDTSNGWRGRYVSITWYVADSEGKILAQFQ</sequence>
<dbReference type="Proteomes" id="UP000515561">
    <property type="component" value="Chromosome"/>
</dbReference>